<feature type="chain" id="PRO_5003376999" description="histidine kinase" evidence="8">
    <location>
        <begin position="17"/>
        <end position="1737"/>
    </location>
</feature>
<feature type="domain" description="Response regulatory" evidence="10">
    <location>
        <begin position="1614"/>
        <end position="1735"/>
    </location>
</feature>
<dbReference type="OMA" id="AIDGCWI"/>
<dbReference type="Proteomes" id="UP000008063">
    <property type="component" value="Unassembled WGS sequence"/>
</dbReference>
<feature type="region of interest" description="Disordered" evidence="7">
    <location>
        <begin position="452"/>
        <end position="483"/>
    </location>
</feature>
<evidence type="ECO:0000256" key="8">
    <source>
        <dbReference type="SAM" id="SignalP"/>
    </source>
</evidence>
<dbReference type="STRING" id="936435.F8PYX7"/>
<dbReference type="SUPFAM" id="SSF52172">
    <property type="entry name" value="CheY-like"/>
    <property type="match status" value="1"/>
</dbReference>
<dbReference type="Gene3D" id="1.10.287.130">
    <property type="match status" value="1"/>
</dbReference>
<dbReference type="InterPro" id="IPR029016">
    <property type="entry name" value="GAF-like_dom_sf"/>
</dbReference>
<dbReference type="FunFam" id="1.10.287.130:FF:000023">
    <property type="entry name" value="Sensor histidine kinase/response regulator, putative"/>
    <property type="match status" value="1"/>
</dbReference>
<dbReference type="Pfam" id="PF01590">
    <property type="entry name" value="GAF"/>
    <property type="match status" value="1"/>
</dbReference>
<keyword evidence="12" id="KW-1185">Reference proteome</keyword>
<feature type="signal peptide" evidence="8">
    <location>
        <begin position="1"/>
        <end position="16"/>
    </location>
</feature>
<dbReference type="CDD" id="cd17546">
    <property type="entry name" value="REC_hyHK_CKI1_RcsC-like"/>
    <property type="match status" value="1"/>
</dbReference>
<feature type="compositionally biased region" description="Polar residues" evidence="7">
    <location>
        <begin position="1509"/>
        <end position="1524"/>
    </location>
</feature>
<protein>
    <recommendedName>
        <fullName evidence="2">histidine kinase</fullName>
        <ecNumber evidence="2">2.7.13.3</ecNumber>
    </recommendedName>
</protein>
<evidence type="ECO:0000256" key="1">
    <source>
        <dbReference type="ARBA" id="ARBA00000085"/>
    </source>
</evidence>
<evidence type="ECO:0000256" key="7">
    <source>
        <dbReference type="SAM" id="MobiDB-lite"/>
    </source>
</evidence>
<evidence type="ECO:0000259" key="10">
    <source>
        <dbReference type="PROSITE" id="PS50110"/>
    </source>
</evidence>
<dbReference type="SUPFAM" id="SSF55874">
    <property type="entry name" value="ATPase domain of HSP90 chaperone/DNA topoisomerase II/histidine kinase"/>
    <property type="match status" value="1"/>
</dbReference>
<keyword evidence="3 6" id="KW-0597">Phosphoprotein</keyword>
<dbReference type="InterPro" id="IPR036890">
    <property type="entry name" value="HATPase_C_sf"/>
</dbReference>
<dbReference type="Gene3D" id="3.40.50.2300">
    <property type="match status" value="1"/>
</dbReference>
<evidence type="ECO:0000313" key="12">
    <source>
        <dbReference type="Proteomes" id="UP000008063"/>
    </source>
</evidence>
<reference evidence="12" key="1">
    <citation type="journal article" date="2011" name="Science">
        <title>The plant cell wall-decomposing machinery underlies the functional diversity of forest fungi.</title>
        <authorList>
            <person name="Eastwood D.C."/>
            <person name="Floudas D."/>
            <person name="Binder M."/>
            <person name="Majcherczyk A."/>
            <person name="Schneider P."/>
            <person name="Aerts A."/>
            <person name="Asiegbu F.O."/>
            <person name="Baker S.E."/>
            <person name="Barry K."/>
            <person name="Bendiksby M."/>
            <person name="Blumentritt M."/>
            <person name="Coutinho P.M."/>
            <person name="Cullen D."/>
            <person name="de Vries R.P."/>
            <person name="Gathman A."/>
            <person name="Goodell B."/>
            <person name="Henrissat B."/>
            <person name="Ihrmark K."/>
            <person name="Kauserud H."/>
            <person name="Kohler A."/>
            <person name="LaButti K."/>
            <person name="Lapidus A."/>
            <person name="Lavin J.L."/>
            <person name="Lee Y.-H."/>
            <person name="Lindquist E."/>
            <person name="Lilly W."/>
            <person name="Lucas S."/>
            <person name="Morin E."/>
            <person name="Murat C."/>
            <person name="Oguiza J.A."/>
            <person name="Park J."/>
            <person name="Pisabarro A.G."/>
            <person name="Riley R."/>
            <person name="Rosling A."/>
            <person name="Salamov A."/>
            <person name="Schmidt O."/>
            <person name="Schmutz J."/>
            <person name="Skrede I."/>
            <person name="Stenlid J."/>
            <person name="Wiebenga A."/>
            <person name="Xie X."/>
            <person name="Kuees U."/>
            <person name="Hibbett D.S."/>
            <person name="Hoffmeister D."/>
            <person name="Hoegberg N."/>
            <person name="Martin F."/>
            <person name="Grigoriev I.V."/>
            <person name="Watkinson S.C."/>
        </authorList>
    </citation>
    <scope>NUCLEOTIDE SEQUENCE [LARGE SCALE GENOMIC DNA]</scope>
    <source>
        <strain evidence="12">strain S7.3</strain>
    </source>
</reference>
<evidence type="ECO:0000313" key="11">
    <source>
        <dbReference type="EMBL" id="EGN99090.1"/>
    </source>
</evidence>
<dbReference type="InterPro" id="IPR003661">
    <property type="entry name" value="HisK_dim/P_dom"/>
</dbReference>
<evidence type="ECO:0000256" key="4">
    <source>
        <dbReference type="ARBA" id="ARBA00022679"/>
    </source>
</evidence>
<dbReference type="InterPro" id="IPR004358">
    <property type="entry name" value="Sig_transdc_His_kin-like_C"/>
</dbReference>
<dbReference type="Pfam" id="PF00512">
    <property type="entry name" value="HisKA"/>
    <property type="match status" value="1"/>
</dbReference>
<dbReference type="InterPro" id="IPR036097">
    <property type="entry name" value="HisK_dim/P_sf"/>
</dbReference>
<comment type="catalytic activity">
    <reaction evidence="1">
        <text>ATP + protein L-histidine = ADP + protein N-phospho-L-histidine.</text>
        <dbReference type="EC" id="2.7.13.3"/>
    </reaction>
</comment>
<dbReference type="HOGENOM" id="CLU_000445_114_44_1"/>
<dbReference type="SMART" id="SM00448">
    <property type="entry name" value="REC"/>
    <property type="match status" value="1"/>
</dbReference>
<dbReference type="Pfam" id="PF02518">
    <property type="entry name" value="HATPase_c"/>
    <property type="match status" value="1"/>
</dbReference>
<dbReference type="InterPro" id="IPR011006">
    <property type="entry name" value="CheY-like_superfamily"/>
</dbReference>
<dbReference type="SUPFAM" id="SSF55781">
    <property type="entry name" value="GAF domain-like"/>
    <property type="match status" value="1"/>
</dbReference>
<keyword evidence="8" id="KW-0732">Signal</keyword>
<feature type="compositionally biased region" description="Low complexity" evidence="7">
    <location>
        <begin position="464"/>
        <end position="474"/>
    </location>
</feature>
<keyword evidence="5" id="KW-0418">Kinase</keyword>
<gene>
    <name evidence="11" type="primary">Tco7</name>
    <name evidence="11" type="ORF">SERLA73DRAFT_54621</name>
</gene>
<dbReference type="Gene3D" id="3.30.565.10">
    <property type="entry name" value="Histidine kinase-like ATPase, C-terminal domain"/>
    <property type="match status" value="1"/>
</dbReference>
<dbReference type="PANTHER" id="PTHR43047:SF72">
    <property type="entry name" value="OSMOSENSING HISTIDINE PROTEIN KINASE SLN1"/>
    <property type="match status" value="1"/>
</dbReference>
<dbReference type="GO" id="GO:0000155">
    <property type="term" value="F:phosphorelay sensor kinase activity"/>
    <property type="evidence" value="ECO:0007669"/>
    <property type="project" value="InterPro"/>
</dbReference>
<feature type="region of interest" description="Disordered" evidence="7">
    <location>
        <begin position="590"/>
        <end position="712"/>
    </location>
</feature>
<dbReference type="InParanoid" id="F8PYX7"/>
<name>F8PYX7_SERL3</name>
<feature type="compositionally biased region" description="Low complexity" evidence="7">
    <location>
        <begin position="594"/>
        <end position="603"/>
    </location>
</feature>
<dbReference type="InterPro" id="IPR003594">
    <property type="entry name" value="HATPase_dom"/>
</dbReference>
<dbReference type="GO" id="GO:0005886">
    <property type="term" value="C:plasma membrane"/>
    <property type="evidence" value="ECO:0007669"/>
    <property type="project" value="TreeGrafter"/>
</dbReference>
<evidence type="ECO:0000256" key="6">
    <source>
        <dbReference type="PROSITE-ProRule" id="PRU00169"/>
    </source>
</evidence>
<dbReference type="EC" id="2.7.13.3" evidence="2"/>
<feature type="region of interest" description="Disordered" evidence="7">
    <location>
        <begin position="309"/>
        <end position="380"/>
    </location>
</feature>
<feature type="compositionally biased region" description="Polar residues" evidence="7">
    <location>
        <begin position="1533"/>
        <end position="1545"/>
    </location>
</feature>
<dbReference type="InterPro" id="IPR001789">
    <property type="entry name" value="Sig_transdc_resp-reg_receiver"/>
</dbReference>
<dbReference type="GO" id="GO:0009927">
    <property type="term" value="F:histidine phosphotransfer kinase activity"/>
    <property type="evidence" value="ECO:0007669"/>
    <property type="project" value="TreeGrafter"/>
</dbReference>
<dbReference type="eggNOG" id="KOG0519">
    <property type="taxonomic scope" value="Eukaryota"/>
</dbReference>
<feature type="region of interest" description="Disordered" evidence="7">
    <location>
        <begin position="25"/>
        <end position="44"/>
    </location>
</feature>
<dbReference type="PANTHER" id="PTHR43047">
    <property type="entry name" value="TWO-COMPONENT HISTIDINE PROTEIN KINASE"/>
    <property type="match status" value="1"/>
</dbReference>
<organism evidence="12">
    <name type="scientific">Serpula lacrymans var. lacrymans (strain S7.3)</name>
    <name type="common">Dry rot fungus</name>
    <dbReference type="NCBI Taxonomy" id="936435"/>
    <lineage>
        <taxon>Eukaryota</taxon>
        <taxon>Fungi</taxon>
        <taxon>Dikarya</taxon>
        <taxon>Basidiomycota</taxon>
        <taxon>Agaricomycotina</taxon>
        <taxon>Agaricomycetes</taxon>
        <taxon>Agaricomycetidae</taxon>
        <taxon>Boletales</taxon>
        <taxon>Coniophorineae</taxon>
        <taxon>Serpulaceae</taxon>
        <taxon>Serpula</taxon>
    </lineage>
</organism>
<feature type="compositionally biased region" description="Polar residues" evidence="7">
    <location>
        <begin position="361"/>
        <end position="372"/>
    </location>
</feature>
<dbReference type="SUPFAM" id="SSF47384">
    <property type="entry name" value="Homodimeric domain of signal transducing histidine kinase"/>
    <property type="match status" value="1"/>
</dbReference>
<dbReference type="PROSITE" id="PS50110">
    <property type="entry name" value="RESPONSE_REGULATORY"/>
    <property type="match status" value="1"/>
</dbReference>
<evidence type="ECO:0000259" key="9">
    <source>
        <dbReference type="PROSITE" id="PS50109"/>
    </source>
</evidence>
<dbReference type="InterPro" id="IPR005467">
    <property type="entry name" value="His_kinase_dom"/>
</dbReference>
<evidence type="ECO:0000256" key="2">
    <source>
        <dbReference type="ARBA" id="ARBA00012438"/>
    </source>
</evidence>
<dbReference type="PRINTS" id="PR00344">
    <property type="entry name" value="BCTRLSENSOR"/>
</dbReference>
<proteinExistence type="predicted"/>
<dbReference type="eggNOG" id="KOG2468">
    <property type="taxonomic scope" value="Eukaryota"/>
</dbReference>
<accession>F8PYX7</accession>
<dbReference type="OrthoDB" id="21225at2759"/>
<dbReference type="SMART" id="SM00387">
    <property type="entry name" value="HATPase_c"/>
    <property type="match status" value="1"/>
</dbReference>
<dbReference type="PROSITE" id="PS50109">
    <property type="entry name" value="HIS_KIN"/>
    <property type="match status" value="1"/>
</dbReference>
<evidence type="ECO:0000256" key="5">
    <source>
        <dbReference type="ARBA" id="ARBA00022777"/>
    </source>
</evidence>
<feature type="region of interest" description="Disordered" evidence="7">
    <location>
        <begin position="1499"/>
        <end position="1547"/>
    </location>
</feature>
<feature type="modified residue" description="4-aspartylphosphate" evidence="6">
    <location>
        <position position="1664"/>
    </location>
</feature>
<sequence length="1737" mass="190592">MLLVYWGLLGSISVAAWNRQLSRSRRYRPRNTTSGSGDIVVPGPANNNQVFTETTSVPSSPAGALGLNFPNLPNLPNLSNLPNSAQVSNVATDLLDAADKHVPTLGLNARRKFFHALAVVMFLPGVAFDPAFTHLSFSAAFALFTFAEYVRYFAIYPFGAVVHLFMNEFLDHKDSGTAILSHFYLLTGCAGSLWLEGPHQILQYTGILALGVGDALASIVGKRIGKHRWSPSTSKTLEGSAAFTLSIVACVWILRICGLTEDFSIVRYTAVVALSSALEALSDQNDNLTLPLYMWSMLVVADISPLDLKDPQTSQDGGNELSASDGSNRLSGGQNFALKMPVNRGSKDTQSDLVLSPPFDNLSSDDLATTSQPDDRMDSNESDYDWATFMDAYASGRWHPHRTPTPPRSFLASPSHPTYIKTDTSAPNSLPLKAVSSAGDLLLEREALNVQPQPSMSSTPMINSSPLSTLSASPTEEKQETNFPDVRSAVPSAEMSTAFVMDRYSPRTPSKLSTMTRRFRKSFTDMPSASNAQQLNLSFDSGSSMMAMNPDVTTAAATMRWAAARVNLAPLALPSPEHELTDPMRGVHTAIPGSHPLPHSPSLDPMTPGGTRKTRLGSFWEGTQDIEDGGDRLYTIAGSPSTTPPKVRSTEPPTPGPIEPASASYQLPPATAPLLHQPSEGSYEQDYFGDTNASSARSEHSQTESTQTQSTILRQNFADYRRDSEPLSLDISTVPALPRRICLTRQTSSPLPQSAFRNRVLPGGRTVSEPFNSIKAGRAAKEEQMFQELGYLAPPNPPDELERRRALYKFNIWNTGPDLNFDRIAHLAKLVFNTKSVFVSLIDGNEQGDEPTVVLDTHTDWRFAKNPLVLNTPKMRFYAGAPLRTQDGFNIGSLAVIDDQPRQDFTPRQRHTLKEFAAIAMREMELWRDKIQLRIRDRIQNSMEQFSRECLEIDAEIRKEGKAPDLYGGGSMDKVYDRAAKLVKRTLDVEGVIVMDVSHCEVLETMNAEGSVSVVMHYGDPQCETTTQSLTADEYSKLNVFFNKYPDGKISEGILPICFRPFIPTHIEYALSVIILSAVLKRRMMLADQAKSLFISNISHELRTPLHGILAAAELLAETPLNHSQISFLHTVQACGTSLVETVNHVLDFTKLSGNVKSGGVDNVIVRSRVDMMQLVEEAIDGCWIGHCARTSALRESEIGSVYSPPTPDMQTPISAHATTPFPTKHVEIVIDIDQRPGGWTLICEKGGIRRVLMNLFGNSLKFTSDGYIHVSLRQSHEEGSVSGNSMKIELAVTDTGKGINQNFLKNHLFHPFSQENPLQPGTGLGLAIVNSIVQSPSIGGKVDVSSEEGVGTEIKITFEAEQVGPDAKNYQEPFVFEDPLNPPTVSLVGFRKKRKGIQLVSSVICTYLTSWWGFKVQPDGSALGDIVIINEDPTLVQNSTQRMERDHMFILLSSSRGSPRIMGICGAYERIGGFCRILYKPGGPSRLRSALKHLLRAKQRRQKRSSSFISDNASDDSMSTMFTEESPRPDGSSRQNSGEHSAATSLDRDLTIVAPIPGYPEFDSFDSGPNTVVDPRNSTAQRNLKNSTVTVGAGGTLLKSSIGSLHSMERRFRMLIVEDNSILRNLLAKWLSKKGYDYQEAVDGQQGVNIFEQNGPFDVVLLDLSMPVLDGVGATVKIREIETDRSIEKPARILALTGMSSLEDKRKAFEAGMDGYLVKPVAFKTLDEMFHKLGLS</sequence>
<keyword evidence="4" id="KW-0808">Transferase</keyword>
<dbReference type="SMART" id="SM00388">
    <property type="entry name" value="HisKA"/>
    <property type="match status" value="1"/>
</dbReference>
<dbReference type="EMBL" id="GL945480">
    <property type="protein sequence ID" value="EGN99090.1"/>
    <property type="molecule type" value="Genomic_DNA"/>
</dbReference>
<dbReference type="CDD" id="cd00082">
    <property type="entry name" value="HisKA"/>
    <property type="match status" value="1"/>
</dbReference>
<dbReference type="Gene3D" id="3.30.450.40">
    <property type="match status" value="1"/>
</dbReference>
<dbReference type="Pfam" id="PF00072">
    <property type="entry name" value="Response_reg"/>
    <property type="match status" value="1"/>
</dbReference>
<feature type="compositionally biased region" description="Polar residues" evidence="7">
    <location>
        <begin position="311"/>
        <end position="334"/>
    </location>
</feature>
<evidence type="ECO:0000256" key="3">
    <source>
        <dbReference type="ARBA" id="ARBA00022553"/>
    </source>
</evidence>
<feature type="domain" description="Histidine kinase" evidence="9">
    <location>
        <begin position="1097"/>
        <end position="1363"/>
    </location>
</feature>
<dbReference type="InterPro" id="IPR003018">
    <property type="entry name" value="GAF"/>
</dbReference>
<feature type="compositionally biased region" description="Polar residues" evidence="7">
    <location>
        <begin position="452"/>
        <end position="463"/>
    </location>
</feature>